<protein>
    <submittedName>
        <fullName evidence="1">Uncharacterized protein</fullName>
    </submittedName>
</protein>
<gene>
    <name evidence="1" type="ORF">brsh051_17750</name>
</gene>
<evidence type="ECO:0000313" key="1">
    <source>
        <dbReference type="EMBL" id="BEH02494.1"/>
    </source>
</evidence>
<dbReference type="EMBL" id="AP028056">
    <property type="protein sequence ID" value="BEH02494.1"/>
    <property type="molecule type" value="Genomic_DNA"/>
</dbReference>
<keyword evidence="2" id="KW-1185">Reference proteome</keyword>
<dbReference type="KEGG" id="broo:brsh051_17750"/>
<dbReference type="Proteomes" id="UP001431656">
    <property type="component" value="Chromosome"/>
</dbReference>
<proteinExistence type="predicted"/>
<evidence type="ECO:0000313" key="2">
    <source>
        <dbReference type="Proteomes" id="UP001431656"/>
    </source>
</evidence>
<reference evidence="1" key="1">
    <citation type="journal article" date="2024" name="Int. J. Syst. Evol. Microbiol.">
        <title>Brooklawnia propionicigenes sp. nov., a facultatively anaerobic, propionate-producing bacterium isolated from a methanogenic reactor treating waste from cattle farms.</title>
        <authorList>
            <person name="Akita Y."/>
            <person name="Ueki A."/>
            <person name="Tonouchi A."/>
            <person name="Sugawara Y."/>
            <person name="Honma S."/>
            <person name="Kaku N."/>
            <person name="Ueki K."/>
        </authorList>
    </citation>
    <scope>NUCLEOTIDE SEQUENCE</scope>
    <source>
        <strain evidence="1">SH051</strain>
    </source>
</reference>
<accession>A0AAN0KEB5</accession>
<organism evidence="1 2">
    <name type="scientific">Brooklawnia propionicigenes</name>
    <dbReference type="NCBI Taxonomy" id="3041175"/>
    <lineage>
        <taxon>Bacteria</taxon>
        <taxon>Bacillati</taxon>
        <taxon>Actinomycetota</taxon>
        <taxon>Actinomycetes</taxon>
        <taxon>Propionibacteriales</taxon>
        <taxon>Propionibacteriaceae</taxon>
        <taxon>Brooklawnia</taxon>
    </lineage>
</organism>
<name>A0AAN0KEB5_9ACTN</name>
<sequence length="546" mass="59568">MTAPESQERLGASRDVPPGLAVPAVSDASFPARVAALLRSRPLSEAAFNADRQDWPGQVYDIPSFALAAIDTIIANQGFEEEATYEQVTTALTALASRAAPARPTSEHRKVAAYTVDSLLNRSNREAEFAYRISDYATDAGGHRQREVRFRLLLEREDSARGEIVLNATRDAIIALIGGLEFDVEDEQVANEILLERQLARGAFDAAERAAVRARLLSVRLADDLDRLIRETRRDVRTVLGEWATTVPQRLDESRDHIESRLDSEHRLRAKVSESLEAGDSEVAESAARIASILGECQRRHEALHRRVIGAREVFLDEQNRQVFRPPPLGYLPDLPSEVLHPLLVTGSDDALTVTFQWITDVSGPVAPRLPRLHRVVTDLLTIRDSEEPDADLDDEEDLDPPELPLISPYAVAAAARAVQTVDLPARLSTAIVECFNQGAADDGTNPFTVAEVVTLAALWCYAPEDIEPGEAARQDLASAVLGARAAVDSDGVVLELPGWTGDDLILAPFADALEMADPPPTRALPEHLRHFAEGSPPRAGGAGWH</sequence>
<dbReference type="AlphaFoldDB" id="A0AAN0KEB5"/>
<dbReference type="RefSeq" id="WP_286264170.1">
    <property type="nucleotide sequence ID" value="NZ_AP028056.1"/>
</dbReference>